<dbReference type="Pfam" id="PF02954">
    <property type="entry name" value="HTH_8"/>
    <property type="match status" value="1"/>
</dbReference>
<keyword evidence="3" id="KW-0902">Two-component regulatory system</keyword>
<dbReference type="InterPro" id="IPR002197">
    <property type="entry name" value="HTH_Fis"/>
</dbReference>
<feature type="region of interest" description="Disordered" evidence="6">
    <location>
        <begin position="557"/>
        <end position="584"/>
    </location>
</feature>
<evidence type="ECO:0000256" key="3">
    <source>
        <dbReference type="ARBA" id="ARBA00023012"/>
    </source>
</evidence>
<dbReference type="EMBL" id="QOKW01000013">
    <property type="protein sequence ID" value="KAA0679299.1"/>
    <property type="molecule type" value="Genomic_DNA"/>
</dbReference>
<dbReference type="Pfam" id="PF00158">
    <property type="entry name" value="Sigma54_activat"/>
    <property type="match status" value="1"/>
</dbReference>
<keyword evidence="9" id="KW-1185">Reference proteome</keyword>
<sequence>MAGPPFPVFSGKLIPAEGRNNRSVAAERVILGIMVGMTHDRNRLLDDLRRACSGRHTLLVGAAIGTGLAARAAARGGADILLALAAGRFRTMGASSIATMLALRDSNAFVADFACSEIVHATRVPVFFGASAWGIAEEDLAPFMERLRAWGFAGVVNFPTVAHVDGRFREALERTGLGFAREVRMLEAARAAGLATIGYFRRREEALALTRTGVDLYCFNIGWNAGGAVGVPSGETVLQVGNRARGLIKAIRTVHPGALCVIEGGPITTPQDMHEACREARADGYIGGSTIDRLPSESSMEEMTAAFKLVSTLQRRIDSLERRLDQSGRGMGLLGRTDALVEARARLEHLGADGGPVWVAGPDGSGRSLVAHLLHGRGPQRQRPPMVVDARHLDGGWLFGAEPADGGRRRLGWIEAANGTTLVIENAERLPPDTQAELAAFLERGGFRRRGGQESLRSSARIILIATAGLEDASRSGALVPELARRLDRRGIVLPPLSERLDDIPLLVEHFAAGPVRLSPRAFRLLIAHDWPGNLRELRTVVEQALHGGGDVIEAEALPSLDGRRPGRPRPDAPGDRSPTQSERDWILDGLRRHRFRRGETARYLGLSRKTLYNKMRLYGLLE</sequence>
<dbReference type="OrthoDB" id="9805644at2"/>
<reference evidence="8 9" key="1">
    <citation type="submission" date="2018-07" db="EMBL/GenBank/DDBJ databases">
        <title>Genome sequence of Azospirillum sp. ATCC 49961.</title>
        <authorList>
            <person name="Sant'Anna F.H."/>
            <person name="Baldani J.I."/>
            <person name="Zilli J.E."/>
            <person name="Reis V.M."/>
            <person name="Hartmann A."/>
            <person name="Cruz L."/>
            <person name="de Souza E.M."/>
            <person name="de Oliveira Pedrosa F."/>
            <person name="Passaglia L.M.P."/>
        </authorList>
    </citation>
    <scope>NUCLEOTIDE SEQUENCE [LARGE SCALE GENOMIC DNA]</scope>
    <source>
        <strain evidence="8 9">ATCC 49961</strain>
    </source>
</reference>
<keyword evidence="4" id="KW-0805">Transcription regulation</keyword>
<protein>
    <submittedName>
        <fullName evidence="8">Sigma-54-dependent Fis family transcriptional regulator</fullName>
    </submittedName>
</protein>
<gene>
    <name evidence="8" type="ORF">DS843_17520</name>
</gene>
<evidence type="ECO:0000259" key="7">
    <source>
        <dbReference type="PROSITE" id="PS50045"/>
    </source>
</evidence>
<comment type="caution">
    <text evidence="8">The sequence shown here is derived from an EMBL/GenBank/DDBJ whole genome shotgun (WGS) entry which is preliminary data.</text>
</comment>
<dbReference type="GO" id="GO:0006355">
    <property type="term" value="P:regulation of DNA-templated transcription"/>
    <property type="evidence" value="ECO:0007669"/>
    <property type="project" value="InterPro"/>
</dbReference>
<dbReference type="InterPro" id="IPR009057">
    <property type="entry name" value="Homeodomain-like_sf"/>
</dbReference>
<accession>A0A9W7TYF8</accession>
<dbReference type="InterPro" id="IPR051353">
    <property type="entry name" value="Tobamovirus_resist_UPF0261"/>
</dbReference>
<dbReference type="SUPFAM" id="SSF46689">
    <property type="entry name" value="Homeodomain-like"/>
    <property type="match status" value="1"/>
</dbReference>
<feature type="domain" description="Sigma-54 factor interaction" evidence="7">
    <location>
        <begin position="333"/>
        <end position="547"/>
    </location>
</feature>
<dbReference type="PANTHER" id="PTHR31862">
    <property type="entry name" value="UPF0261 DOMAIN PROTEIN (AFU_ORTHOLOGUE AFUA_1G10120)"/>
    <property type="match status" value="1"/>
</dbReference>
<dbReference type="Gene3D" id="1.10.10.60">
    <property type="entry name" value="Homeodomain-like"/>
    <property type="match status" value="1"/>
</dbReference>
<evidence type="ECO:0000313" key="8">
    <source>
        <dbReference type="EMBL" id="KAA0679299.1"/>
    </source>
</evidence>
<dbReference type="PROSITE" id="PS50045">
    <property type="entry name" value="SIGMA54_INTERACT_4"/>
    <property type="match status" value="1"/>
</dbReference>
<keyword evidence="1" id="KW-0547">Nucleotide-binding</keyword>
<dbReference type="InterPro" id="IPR009215">
    <property type="entry name" value="TIM-br_IGPS-like"/>
</dbReference>
<evidence type="ECO:0000256" key="5">
    <source>
        <dbReference type="ARBA" id="ARBA00023163"/>
    </source>
</evidence>
<dbReference type="Pfam" id="PF09370">
    <property type="entry name" value="PEP_hydrolase"/>
    <property type="match status" value="1"/>
</dbReference>
<keyword evidence="5" id="KW-0804">Transcription</keyword>
<dbReference type="InterPro" id="IPR015813">
    <property type="entry name" value="Pyrv/PenolPyrv_kinase-like_dom"/>
</dbReference>
<name>A0A9W7TYF8_9PROT</name>
<feature type="compositionally biased region" description="Basic and acidic residues" evidence="6">
    <location>
        <begin position="562"/>
        <end position="575"/>
    </location>
</feature>
<dbReference type="InterPro" id="IPR013785">
    <property type="entry name" value="Aldolase_TIM"/>
</dbReference>
<dbReference type="InterPro" id="IPR025944">
    <property type="entry name" value="Sigma_54_int_dom_CS"/>
</dbReference>
<proteinExistence type="predicted"/>
<organism evidence="8 9">
    <name type="scientific">Roseomonas genomospecies 6</name>
    <dbReference type="NCBI Taxonomy" id="214106"/>
    <lineage>
        <taxon>Bacteria</taxon>
        <taxon>Pseudomonadati</taxon>
        <taxon>Pseudomonadota</taxon>
        <taxon>Alphaproteobacteria</taxon>
        <taxon>Acetobacterales</taxon>
        <taxon>Roseomonadaceae</taxon>
        <taxon>Roseomonas</taxon>
    </lineage>
</organism>
<evidence type="ECO:0000256" key="6">
    <source>
        <dbReference type="SAM" id="MobiDB-lite"/>
    </source>
</evidence>
<dbReference type="SUPFAM" id="SSF52540">
    <property type="entry name" value="P-loop containing nucleoside triphosphate hydrolases"/>
    <property type="match status" value="1"/>
</dbReference>
<dbReference type="AlphaFoldDB" id="A0A9W7TYF8"/>
<dbReference type="Gene3D" id="3.20.20.70">
    <property type="entry name" value="Aldolase class I"/>
    <property type="match status" value="1"/>
</dbReference>
<dbReference type="InterPro" id="IPR058031">
    <property type="entry name" value="AAA_lid_NorR"/>
</dbReference>
<dbReference type="GO" id="GO:0005524">
    <property type="term" value="F:ATP binding"/>
    <property type="evidence" value="ECO:0007669"/>
    <property type="project" value="InterPro"/>
</dbReference>
<dbReference type="GO" id="GO:0000160">
    <property type="term" value="P:phosphorelay signal transduction system"/>
    <property type="evidence" value="ECO:0007669"/>
    <property type="project" value="UniProtKB-KW"/>
</dbReference>
<dbReference type="GO" id="GO:0043565">
    <property type="term" value="F:sequence-specific DNA binding"/>
    <property type="evidence" value="ECO:0007669"/>
    <property type="project" value="InterPro"/>
</dbReference>
<dbReference type="PANTHER" id="PTHR31862:SF1">
    <property type="entry name" value="UPF0261 DOMAIN PROTEIN (AFU_ORTHOLOGUE AFUA_1G10120)"/>
    <property type="match status" value="1"/>
</dbReference>
<dbReference type="GO" id="GO:0003824">
    <property type="term" value="F:catalytic activity"/>
    <property type="evidence" value="ECO:0007669"/>
    <property type="project" value="InterPro"/>
</dbReference>
<dbReference type="PROSITE" id="PS00688">
    <property type="entry name" value="SIGMA54_INTERACT_3"/>
    <property type="match status" value="1"/>
</dbReference>
<evidence type="ECO:0000256" key="4">
    <source>
        <dbReference type="ARBA" id="ARBA00023015"/>
    </source>
</evidence>
<evidence type="ECO:0000313" key="9">
    <source>
        <dbReference type="Proteomes" id="UP000480854"/>
    </source>
</evidence>
<dbReference type="InterPro" id="IPR002078">
    <property type="entry name" value="Sigma_54_int"/>
</dbReference>
<keyword evidence="2" id="KW-0067">ATP-binding</keyword>
<dbReference type="InterPro" id="IPR027417">
    <property type="entry name" value="P-loop_NTPase"/>
</dbReference>
<dbReference type="Gene3D" id="1.10.8.60">
    <property type="match status" value="1"/>
</dbReference>
<dbReference type="Pfam" id="PF25601">
    <property type="entry name" value="AAA_lid_14"/>
    <property type="match status" value="1"/>
</dbReference>
<dbReference type="Proteomes" id="UP000480854">
    <property type="component" value="Unassembled WGS sequence"/>
</dbReference>
<evidence type="ECO:0000256" key="2">
    <source>
        <dbReference type="ARBA" id="ARBA00022840"/>
    </source>
</evidence>
<evidence type="ECO:0000256" key="1">
    <source>
        <dbReference type="ARBA" id="ARBA00022741"/>
    </source>
</evidence>
<dbReference type="Gene3D" id="3.40.50.300">
    <property type="entry name" value="P-loop containing nucleotide triphosphate hydrolases"/>
    <property type="match status" value="1"/>
</dbReference>
<dbReference type="SUPFAM" id="SSF51621">
    <property type="entry name" value="Phosphoenolpyruvate/pyruvate domain"/>
    <property type="match status" value="1"/>
</dbReference>